<accession>A0A833M8G3</accession>
<comment type="caution">
    <text evidence="5">The sequence shown here is derived from an EMBL/GenBank/DDBJ whole genome shotgun (WGS) entry which is preliminary data.</text>
</comment>
<dbReference type="NCBIfam" id="NF004051">
    <property type="entry name" value="PRK05571.1"/>
    <property type="match status" value="1"/>
</dbReference>
<evidence type="ECO:0000256" key="4">
    <source>
        <dbReference type="PIRSR" id="PIRSR005384-2"/>
    </source>
</evidence>
<dbReference type="Proteomes" id="UP000465601">
    <property type="component" value="Unassembled WGS sequence"/>
</dbReference>
<feature type="binding site" evidence="4">
    <location>
        <position position="132"/>
    </location>
    <ligand>
        <name>D-ribulose 5-phosphate</name>
        <dbReference type="ChEBI" id="CHEBI:58121"/>
    </ligand>
</feature>
<dbReference type="InterPro" id="IPR051812">
    <property type="entry name" value="SPI_LacAB/RpiB"/>
</dbReference>
<dbReference type="EC" id="5.3.1.6" evidence="5"/>
<dbReference type="InterPro" id="IPR003500">
    <property type="entry name" value="RpiB_LacA_LacB"/>
</dbReference>
<protein>
    <submittedName>
        <fullName evidence="5">Ribose 5-phosphate isomerase B</fullName>
        <ecNumber evidence="5">5.3.1.6</ecNumber>
    </submittedName>
</protein>
<dbReference type="PANTHER" id="PTHR43732">
    <property type="entry name" value="RIBOSE 5-PHOSPHATE ISOMERASE-RELATED"/>
    <property type="match status" value="1"/>
</dbReference>
<dbReference type="OrthoDB" id="1778624at2"/>
<keyword evidence="6" id="KW-1185">Reference proteome</keyword>
<evidence type="ECO:0000256" key="2">
    <source>
        <dbReference type="ARBA" id="ARBA00023235"/>
    </source>
</evidence>
<evidence type="ECO:0000256" key="1">
    <source>
        <dbReference type="ARBA" id="ARBA00008754"/>
    </source>
</evidence>
<evidence type="ECO:0000313" key="5">
    <source>
        <dbReference type="EMBL" id="KAB3530886.1"/>
    </source>
</evidence>
<dbReference type="AlphaFoldDB" id="A0A833M8G3"/>
<dbReference type="PANTHER" id="PTHR43732:SF1">
    <property type="entry name" value="RIBOSE 5-PHOSPHATE ISOMERASE"/>
    <property type="match status" value="1"/>
</dbReference>
<feature type="binding site" evidence="4">
    <location>
        <begin position="66"/>
        <end position="70"/>
    </location>
    <ligand>
        <name>D-ribulose 5-phosphate</name>
        <dbReference type="ChEBI" id="CHEBI:58121"/>
    </ligand>
</feature>
<dbReference type="EMBL" id="WBZB01000015">
    <property type="protein sequence ID" value="KAB3530886.1"/>
    <property type="molecule type" value="Genomic_DNA"/>
</dbReference>
<dbReference type="RefSeq" id="WP_151865474.1">
    <property type="nucleotide sequence ID" value="NZ_WBZB01000015.1"/>
</dbReference>
<name>A0A833M8G3_9FIRM</name>
<dbReference type="GO" id="GO:0005975">
    <property type="term" value="P:carbohydrate metabolic process"/>
    <property type="evidence" value="ECO:0007669"/>
    <property type="project" value="InterPro"/>
</dbReference>
<dbReference type="GO" id="GO:0004751">
    <property type="term" value="F:ribose-5-phosphate isomerase activity"/>
    <property type="evidence" value="ECO:0007669"/>
    <property type="project" value="UniProtKB-EC"/>
</dbReference>
<sequence>MKIALGSDHGGYELKETIKKHLEEKGYTVMDFGTHSESSCNYPDFALAVAEAVAKGEYERGILVCGTGIGISIAANKVPGIRCALVSDSFSAKATRQHNDSNVLALGGRVIGVGLALELVDIWLAEEFQGGRHKNRIDLIGDIEKKYFLNHKC</sequence>
<dbReference type="NCBIfam" id="TIGR00689">
    <property type="entry name" value="rpiB_lacA_lacB"/>
    <property type="match status" value="1"/>
</dbReference>
<dbReference type="NCBIfam" id="TIGR01120">
    <property type="entry name" value="rpiB"/>
    <property type="match status" value="1"/>
</dbReference>
<feature type="binding site" evidence="4">
    <location>
        <position position="136"/>
    </location>
    <ligand>
        <name>D-ribulose 5-phosphate</name>
        <dbReference type="ChEBI" id="CHEBI:58121"/>
    </ligand>
</feature>
<dbReference type="PIRSF" id="PIRSF005384">
    <property type="entry name" value="RpiB_LacA_B"/>
    <property type="match status" value="1"/>
</dbReference>
<feature type="binding site" evidence="4">
    <location>
        <position position="109"/>
    </location>
    <ligand>
        <name>D-ribulose 5-phosphate</name>
        <dbReference type="ChEBI" id="CHEBI:58121"/>
    </ligand>
</feature>
<feature type="active site" description="Proton donor" evidence="3">
    <location>
        <position position="98"/>
    </location>
</feature>
<dbReference type="SUPFAM" id="SSF89623">
    <property type="entry name" value="Ribose/Galactose isomerase RpiB/AlsB"/>
    <property type="match status" value="1"/>
</dbReference>
<dbReference type="Gene3D" id="3.40.1400.10">
    <property type="entry name" value="Sugar-phosphate isomerase, RpiB/LacA/LacB"/>
    <property type="match status" value="1"/>
</dbReference>
<reference evidence="5 6" key="1">
    <citation type="submission" date="2019-10" db="EMBL/GenBank/DDBJ databases">
        <title>Alkaliphilus serpentinus sp. nov. and Alkaliphilus pronyensis sp. nov., two novel anaerobic alkaliphilic species isolated from the serpentinized-hosted hydrothermal field of the Prony Bay (New Caledonia).</title>
        <authorList>
            <person name="Postec A."/>
        </authorList>
    </citation>
    <scope>NUCLEOTIDE SEQUENCE [LARGE SCALE GENOMIC DNA]</scope>
    <source>
        <strain evidence="5 6">LacT</strain>
    </source>
</reference>
<gene>
    <name evidence="5" type="primary">rpiB</name>
    <name evidence="5" type="ORF">F8153_06035</name>
</gene>
<keyword evidence="2 5" id="KW-0413">Isomerase</keyword>
<feature type="binding site" evidence="4">
    <location>
        <begin position="8"/>
        <end position="9"/>
    </location>
    <ligand>
        <name>D-ribulose 5-phosphate</name>
        <dbReference type="ChEBI" id="CHEBI:58121"/>
    </ligand>
</feature>
<evidence type="ECO:0000313" key="6">
    <source>
        <dbReference type="Proteomes" id="UP000465601"/>
    </source>
</evidence>
<feature type="binding site" evidence="4">
    <location>
        <position position="99"/>
    </location>
    <ligand>
        <name>D-ribulose 5-phosphate</name>
        <dbReference type="ChEBI" id="CHEBI:58121"/>
    </ligand>
</feature>
<comment type="similarity">
    <text evidence="1">Belongs to the LacAB/RpiB family.</text>
</comment>
<dbReference type="InterPro" id="IPR004785">
    <property type="entry name" value="RpiB"/>
</dbReference>
<evidence type="ECO:0000256" key="3">
    <source>
        <dbReference type="PIRSR" id="PIRSR005384-1"/>
    </source>
</evidence>
<dbReference type="Pfam" id="PF02502">
    <property type="entry name" value="LacAB_rpiB"/>
    <property type="match status" value="1"/>
</dbReference>
<organism evidence="5 6">
    <name type="scientific">Alkaliphilus serpentinus</name>
    <dbReference type="NCBI Taxonomy" id="1482731"/>
    <lineage>
        <taxon>Bacteria</taxon>
        <taxon>Bacillati</taxon>
        <taxon>Bacillota</taxon>
        <taxon>Clostridia</taxon>
        <taxon>Peptostreptococcales</taxon>
        <taxon>Natronincolaceae</taxon>
        <taxon>Alkaliphilus</taxon>
    </lineage>
</organism>
<dbReference type="InterPro" id="IPR036569">
    <property type="entry name" value="RpiB_LacA_LacB_sf"/>
</dbReference>
<feature type="active site" description="Proton acceptor" evidence="3">
    <location>
        <position position="65"/>
    </location>
</feature>
<proteinExistence type="inferred from homology"/>